<dbReference type="SUPFAM" id="SSF143744">
    <property type="entry name" value="GlcG-like"/>
    <property type="match status" value="1"/>
</dbReference>
<dbReference type="InterPro" id="IPR052517">
    <property type="entry name" value="GlcG_carb_metab_protein"/>
</dbReference>
<name>A0A1T5CVT8_9SPHN</name>
<dbReference type="Proteomes" id="UP000189818">
    <property type="component" value="Unassembled WGS sequence"/>
</dbReference>
<proteinExistence type="predicted"/>
<organism evidence="1 2">
    <name type="scientific">Rhizorhabdus histidinilytica</name>
    <dbReference type="NCBI Taxonomy" id="439228"/>
    <lineage>
        <taxon>Bacteria</taxon>
        <taxon>Pseudomonadati</taxon>
        <taxon>Pseudomonadota</taxon>
        <taxon>Alphaproteobacteria</taxon>
        <taxon>Sphingomonadales</taxon>
        <taxon>Sphingomonadaceae</taxon>
        <taxon>Rhizorhabdus</taxon>
    </lineage>
</organism>
<dbReference type="RefSeq" id="WP_079648239.1">
    <property type="nucleotide sequence ID" value="NZ_FUYM01000004.1"/>
</dbReference>
<evidence type="ECO:0000313" key="1">
    <source>
        <dbReference type="EMBL" id="SKB63542.1"/>
    </source>
</evidence>
<keyword evidence="2" id="KW-1185">Reference proteome</keyword>
<dbReference type="InterPro" id="IPR005624">
    <property type="entry name" value="PduO/GlcC-like"/>
</dbReference>
<reference evidence="2" key="1">
    <citation type="submission" date="2017-02" db="EMBL/GenBank/DDBJ databases">
        <authorList>
            <person name="Varghese N."/>
            <person name="Submissions S."/>
        </authorList>
    </citation>
    <scope>NUCLEOTIDE SEQUENCE [LARGE SCALE GENOMIC DNA]</scope>
    <source>
        <strain evidence="2">UM2</strain>
    </source>
</reference>
<dbReference type="PANTHER" id="PTHR34309">
    <property type="entry name" value="SLR1406 PROTEIN"/>
    <property type="match status" value="1"/>
</dbReference>
<dbReference type="OrthoDB" id="9815788at2"/>
<protein>
    <submittedName>
        <fullName evidence="1">Uncharacterized conserved protein GlcG, DUF336 family</fullName>
    </submittedName>
</protein>
<dbReference type="Pfam" id="PF03928">
    <property type="entry name" value="HbpS-like"/>
    <property type="match status" value="1"/>
</dbReference>
<accession>A0A1T5CVT8</accession>
<dbReference type="EMBL" id="FUYM01000004">
    <property type="protein sequence ID" value="SKB63542.1"/>
    <property type="molecule type" value="Genomic_DNA"/>
</dbReference>
<dbReference type="AlphaFoldDB" id="A0A1T5CVT8"/>
<dbReference type="STRING" id="439228.SAMN06295920_104351"/>
<evidence type="ECO:0000313" key="2">
    <source>
        <dbReference type="Proteomes" id="UP000189818"/>
    </source>
</evidence>
<dbReference type="Gene3D" id="3.30.450.150">
    <property type="entry name" value="Haem-degrading domain"/>
    <property type="match status" value="1"/>
</dbReference>
<sequence length="155" mass="15583">MARPRKTPGVAPKINAPREKKMSLSFATAQKIVTDAVETGGSQGVGVAVVVVDRGGRIVASARADGVGYINLDVAERKAVASANFGAPTLGVLEMVKGDAALYASVIGDGSLSILPGGVPIMIEGQPAGAVGIAGGHYSQDHAIAETVVGRLAHD</sequence>
<gene>
    <name evidence="1" type="ORF">SAMN06295920_104351</name>
</gene>
<dbReference type="PANTHER" id="PTHR34309:SF1">
    <property type="entry name" value="PROTEIN GLCG"/>
    <property type="match status" value="1"/>
</dbReference>
<dbReference type="InterPro" id="IPR038084">
    <property type="entry name" value="PduO/GlcC-like_sf"/>
</dbReference>